<gene>
    <name evidence="1" type="ORF">GCM10009765_43410</name>
</gene>
<dbReference type="Pfam" id="PF11578">
    <property type="entry name" value="DUF3237"/>
    <property type="match status" value="1"/>
</dbReference>
<dbReference type="PANTHER" id="PTHR37315:SF1">
    <property type="entry name" value="UPF0311 PROTEIN BLR7842"/>
    <property type="match status" value="1"/>
</dbReference>
<dbReference type="InterPro" id="IPR020915">
    <property type="entry name" value="UPF0311"/>
</dbReference>
<dbReference type="Gene3D" id="2.40.160.20">
    <property type="match status" value="1"/>
</dbReference>
<dbReference type="EMBL" id="BAAANY010000017">
    <property type="protein sequence ID" value="GAA1689360.1"/>
    <property type="molecule type" value="Genomic_DNA"/>
</dbReference>
<accession>A0ABN2HK56</accession>
<reference evidence="1 2" key="1">
    <citation type="journal article" date="2019" name="Int. J. Syst. Evol. Microbiol.">
        <title>The Global Catalogue of Microorganisms (GCM) 10K type strain sequencing project: providing services to taxonomists for standard genome sequencing and annotation.</title>
        <authorList>
            <consortium name="The Broad Institute Genomics Platform"/>
            <consortium name="The Broad Institute Genome Sequencing Center for Infectious Disease"/>
            <person name="Wu L."/>
            <person name="Ma J."/>
        </authorList>
    </citation>
    <scope>NUCLEOTIDE SEQUENCE [LARGE SCALE GENOMIC DNA]</scope>
    <source>
        <strain evidence="1 2">JCM 14718</strain>
    </source>
</reference>
<organism evidence="1 2">
    <name type="scientific">Fodinicola feengrottensis</name>
    <dbReference type="NCBI Taxonomy" id="435914"/>
    <lineage>
        <taxon>Bacteria</taxon>
        <taxon>Bacillati</taxon>
        <taxon>Actinomycetota</taxon>
        <taxon>Actinomycetes</taxon>
        <taxon>Mycobacteriales</taxon>
        <taxon>Fodinicola</taxon>
    </lineage>
</organism>
<sequence>MPAVDLKTLPAVQLVPLFVGAWRLAEYRTLGTTPAGTRVIIEIPEGRIEGDRVNGRVVGGTTADWFLIGPDGTGTIDFRGTLETDDGATIYMYGSGRCDMRGGIGNAGVLYGAPRFETSHSRYTWLNRVQAVFRGALAGDGMFYDEYFELR</sequence>
<keyword evidence="2" id="KW-1185">Reference proteome</keyword>
<protein>
    <submittedName>
        <fullName evidence="1">DUF3237 domain-containing protein</fullName>
    </submittedName>
</protein>
<dbReference type="RefSeq" id="WP_344312158.1">
    <property type="nucleotide sequence ID" value="NZ_BAAANY010000017.1"/>
</dbReference>
<evidence type="ECO:0000313" key="1">
    <source>
        <dbReference type="EMBL" id="GAA1689360.1"/>
    </source>
</evidence>
<comment type="caution">
    <text evidence="1">The sequence shown here is derived from an EMBL/GenBank/DDBJ whole genome shotgun (WGS) entry which is preliminary data.</text>
</comment>
<dbReference type="Proteomes" id="UP001500618">
    <property type="component" value="Unassembled WGS sequence"/>
</dbReference>
<dbReference type="PANTHER" id="PTHR37315">
    <property type="entry name" value="UPF0311 PROTEIN BLR7842"/>
    <property type="match status" value="1"/>
</dbReference>
<evidence type="ECO:0000313" key="2">
    <source>
        <dbReference type="Proteomes" id="UP001500618"/>
    </source>
</evidence>
<name>A0ABN2HK56_9ACTN</name>
<proteinExistence type="predicted"/>